<evidence type="ECO:0000256" key="1">
    <source>
        <dbReference type="SAM" id="Phobius"/>
    </source>
</evidence>
<sequence>MDKNILKQLKNNYEDLEIKPSANLWDQIESGLDEAQKTVKKPSFQWWKYAAVIVLLISLGGLYYFNFNQTSKTKEIIVVKKTLENSFKSIKPIETVISNENLVQNQVSTDLEAVVNNKLNSISEIPTKKTEISKNLVTIQQIIKSPEAPQIIIEKLEVPLEKSLVAEKKKVSYISADDLLLGRELDKTREENSKDQRKFGVFDMSKIKGPNSLKIFGFSVISDSLDSE</sequence>
<name>A0ABT3XMR7_9FLAO</name>
<dbReference type="EMBL" id="JAOVZW010000004">
    <property type="protein sequence ID" value="MCX8523428.1"/>
    <property type="molecule type" value="Genomic_DNA"/>
</dbReference>
<keyword evidence="1" id="KW-1133">Transmembrane helix</keyword>
<accession>A0ABT3XMR7</accession>
<comment type="caution">
    <text evidence="2">The sequence shown here is derived from an EMBL/GenBank/DDBJ whole genome shotgun (WGS) entry which is preliminary data.</text>
</comment>
<evidence type="ECO:0008006" key="4">
    <source>
        <dbReference type="Google" id="ProtNLM"/>
    </source>
</evidence>
<proteinExistence type="predicted"/>
<keyword evidence="1" id="KW-0812">Transmembrane</keyword>
<keyword evidence="1" id="KW-0472">Membrane</keyword>
<dbReference type="RefSeq" id="WP_267264739.1">
    <property type="nucleotide sequence ID" value="NZ_JAOVZW010000004.1"/>
</dbReference>
<feature type="transmembrane region" description="Helical" evidence="1">
    <location>
        <begin position="46"/>
        <end position="65"/>
    </location>
</feature>
<keyword evidence="3" id="KW-1185">Reference proteome</keyword>
<evidence type="ECO:0000313" key="3">
    <source>
        <dbReference type="Proteomes" id="UP001073122"/>
    </source>
</evidence>
<dbReference type="Proteomes" id="UP001073122">
    <property type="component" value="Unassembled WGS sequence"/>
</dbReference>
<evidence type="ECO:0000313" key="2">
    <source>
        <dbReference type="EMBL" id="MCX8523428.1"/>
    </source>
</evidence>
<gene>
    <name evidence="2" type="ORF">OF897_05795</name>
</gene>
<reference evidence="2" key="1">
    <citation type="submission" date="2022-10" db="EMBL/GenBank/DDBJ databases">
        <title>Chryseobacterium sp. nov., a novel bacterial species.</title>
        <authorList>
            <person name="Cao Y."/>
        </authorList>
    </citation>
    <scope>NUCLEOTIDE SEQUENCE</scope>
    <source>
        <strain evidence="2">CCTCC AB2015118</strain>
    </source>
</reference>
<protein>
    <recommendedName>
        <fullName evidence="4">Anti-sigma factor</fullName>
    </recommendedName>
</protein>
<organism evidence="2 3">
    <name type="scientific">Chryseobacterium formosus</name>
    <dbReference type="NCBI Taxonomy" id="1537363"/>
    <lineage>
        <taxon>Bacteria</taxon>
        <taxon>Pseudomonadati</taxon>
        <taxon>Bacteroidota</taxon>
        <taxon>Flavobacteriia</taxon>
        <taxon>Flavobacteriales</taxon>
        <taxon>Weeksellaceae</taxon>
        <taxon>Chryseobacterium group</taxon>
        <taxon>Chryseobacterium</taxon>
    </lineage>
</organism>